<dbReference type="Proteomes" id="UP001151760">
    <property type="component" value="Unassembled WGS sequence"/>
</dbReference>
<accession>A0ABQ5GNC0</accession>
<dbReference type="PRINTS" id="PR00364">
    <property type="entry name" value="DISEASERSIST"/>
</dbReference>
<evidence type="ECO:0000256" key="1">
    <source>
        <dbReference type="ARBA" id="ARBA00022614"/>
    </source>
</evidence>
<dbReference type="InterPro" id="IPR027417">
    <property type="entry name" value="P-loop_NTPase"/>
</dbReference>
<dbReference type="Pfam" id="PF23282">
    <property type="entry name" value="WHD_ROQ1"/>
    <property type="match status" value="1"/>
</dbReference>
<evidence type="ECO:0000313" key="4">
    <source>
        <dbReference type="EMBL" id="GJT76974.1"/>
    </source>
</evidence>
<dbReference type="Pfam" id="PF00560">
    <property type="entry name" value="LRR_1"/>
    <property type="match status" value="1"/>
</dbReference>
<dbReference type="InterPro" id="IPR002182">
    <property type="entry name" value="NB-ARC"/>
</dbReference>
<dbReference type="InterPro" id="IPR003593">
    <property type="entry name" value="AAA+_ATPase"/>
</dbReference>
<gene>
    <name evidence="4" type="ORF">Tco_1043699</name>
</gene>
<dbReference type="SUPFAM" id="SSF52058">
    <property type="entry name" value="L domain-like"/>
    <property type="match status" value="1"/>
</dbReference>
<dbReference type="SUPFAM" id="SSF52200">
    <property type="entry name" value="Toll/Interleukin receptor TIR domain"/>
    <property type="match status" value="1"/>
</dbReference>
<dbReference type="InterPro" id="IPR058192">
    <property type="entry name" value="WHD_ROQ1-like"/>
</dbReference>
<dbReference type="Pfam" id="PF00931">
    <property type="entry name" value="NB-ARC"/>
    <property type="match status" value="1"/>
</dbReference>
<comment type="caution">
    <text evidence="4">The sequence shown here is derived from an EMBL/GenBank/DDBJ whole genome shotgun (WGS) entry which is preliminary data.</text>
</comment>
<keyword evidence="1" id="KW-0433">Leucine-rich repeat</keyword>
<dbReference type="Gene3D" id="3.80.10.10">
    <property type="entry name" value="Ribonuclease Inhibitor"/>
    <property type="match status" value="2"/>
</dbReference>
<dbReference type="Gene3D" id="3.40.50.300">
    <property type="entry name" value="P-loop containing nucleotide triphosphate hydrolases"/>
    <property type="match status" value="1"/>
</dbReference>
<dbReference type="Gene3D" id="1.10.8.430">
    <property type="entry name" value="Helical domain of apoptotic protease-activating factors"/>
    <property type="match status" value="1"/>
</dbReference>
<dbReference type="Gene3D" id="3.40.50.10140">
    <property type="entry name" value="Toll/interleukin-1 receptor homology (TIR) domain"/>
    <property type="match status" value="1"/>
</dbReference>
<dbReference type="PROSITE" id="PS50104">
    <property type="entry name" value="TIR"/>
    <property type="match status" value="1"/>
</dbReference>
<dbReference type="InterPro" id="IPR035897">
    <property type="entry name" value="Toll_tir_struct_dom_sf"/>
</dbReference>
<evidence type="ECO:0000313" key="5">
    <source>
        <dbReference type="Proteomes" id="UP001151760"/>
    </source>
</evidence>
<dbReference type="PANTHER" id="PTHR11017:SF573">
    <property type="entry name" value="ADP-RIBOSYL CYCLASE_CYCLIC ADP-RIBOSE HYDROLASE"/>
    <property type="match status" value="1"/>
</dbReference>
<dbReference type="PANTHER" id="PTHR11017">
    <property type="entry name" value="LEUCINE-RICH REPEAT-CONTAINING PROTEIN"/>
    <property type="match status" value="1"/>
</dbReference>
<keyword evidence="2" id="KW-0677">Repeat</keyword>
<dbReference type="InterPro" id="IPR003591">
    <property type="entry name" value="Leu-rich_rpt_typical-subtyp"/>
</dbReference>
<protein>
    <submittedName>
        <fullName evidence="4">NB-ARC domains-containing protein</fullName>
    </submittedName>
</protein>
<reference evidence="4" key="1">
    <citation type="journal article" date="2022" name="Int. J. Mol. Sci.">
        <title>Draft Genome of Tanacetum Coccineum: Genomic Comparison of Closely Related Tanacetum-Family Plants.</title>
        <authorList>
            <person name="Yamashiro T."/>
            <person name="Shiraishi A."/>
            <person name="Nakayama K."/>
            <person name="Satake H."/>
        </authorList>
    </citation>
    <scope>NUCLEOTIDE SEQUENCE</scope>
</reference>
<reference evidence="4" key="2">
    <citation type="submission" date="2022-01" db="EMBL/GenBank/DDBJ databases">
        <authorList>
            <person name="Yamashiro T."/>
            <person name="Shiraishi A."/>
            <person name="Satake H."/>
            <person name="Nakayama K."/>
        </authorList>
    </citation>
    <scope>NUCLEOTIDE SEQUENCE</scope>
</reference>
<dbReference type="InterPro" id="IPR032675">
    <property type="entry name" value="LRR_dom_sf"/>
</dbReference>
<name>A0ABQ5GNC0_9ASTR</name>
<dbReference type="Pfam" id="PF01582">
    <property type="entry name" value="TIR"/>
    <property type="match status" value="1"/>
</dbReference>
<dbReference type="SMART" id="SM00382">
    <property type="entry name" value="AAA"/>
    <property type="match status" value="1"/>
</dbReference>
<dbReference type="SMART" id="SM00369">
    <property type="entry name" value="LRR_TYP"/>
    <property type="match status" value="3"/>
</dbReference>
<dbReference type="SUPFAM" id="SSF52540">
    <property type="entry name" value="P-loop containing nucleoside triphosphate hydrolases"/>
    <property type="match status" value="1"/>
</dbReference>
<dbReference type="SMART" id="SM00255">
    <property type="entry name" value="TIR"/>
    <property type="match status" value="1"/>
</dbReference>
<proteinExistence type="predicted"/>
<dbReference type="InterPro" id="IPR044974">
    <property type="entry name" value="Disease_R_plants"/>
</dbReference>
<evidence type="ECO:0000256" key="2">
    <source>
        <dbReference type="ARBA" id="ARBA00022737"/>
    </source>
</evidence>
<dbReference type="InterPro" id="IPR000157">
    <property type="entry name" value="TIR_dom"/>
</dbReference>
<evidence type="ECO:0000259" key="3">
    <source>
        <dbReference type="PROSITE" id="PS50104"/>
    </source>
</evidence>
<dbReference type="InterPro" id="IPR001611">
    <property type="entry name" value="Leu-rich_rpt"/>
</dbReference>
<keyword evidence="5" id="KW-1185">Reference proteome</keyword>
<feature type="domain" description="TIR" evidence="3">
    <location>
        <begin position="29"/>
        <end position="197"/>
    </location>
</feature>
<dbReference type="EMBL" id="BQNB010018671">
    <property type="protein sequence ID" value="GJT76974.1"/>
    <property type="molecule type" value="Genomic_DNA"/>
</dbReference>
<dbReference type="InterPro" id="IPR042197">
    <property type="entry name" value="Apaf_helical"/>
</dbReference>
<organism evidence="4 5">
    <name type="scientific">Tanacetum coccineum</name>
    <dbReference type="NCBI Taxonomy" id="301880"/>
    <lineage>
        <taxon>Eukaryota</taxon>
        <taxon>Viridiplantae</taxon>
        <taxon>Streptophyta</taxon>
        <taxon>Embryophyta</taxon>
        <taxon>Tracheophyta</taxon>
        <taxon>Spermatophyta</taxon>
        <taxon>Magnoliopsida</taxon>
        <taxon>eudicotyledons</taxon>
        <taxon>Gunneridae</taxon>
        <taxon>Pentapetalae</taxon>
        <taxon>asterids</taxon>
        <taxon>campanulids</taxon>
        <taxon>Asterales</taxon>
        <taxon>Asteraceae</taxon>
        <taxon>Asteroideae</taxon>
        <taxon>Anthemideae</taxon>
        <taxon>Anthemidinae</taxon>
        <taxon>Tanacetum</taxon>
    </lineage>
</organism>
<sequence length="1054" mass="120198">MPTLSNFSTCERSLISLLKMASTSIPHRWKYDVFVSFRGEDILKNFMDHLFNDFKQKGIHAFRDDRELPKGEEISPKLYEAIAESRFLIVIFSKNYASSSWCLRELVKILECKQIKDPKHEVRIIFYDVKPDVVRTQTGSYARAFAKHDVSNRTKVDKWKEALCMAANLSGWDLQDMTNGYEYKLIDCISKDILKKLCDGPLHVGENLVGVDIHFNNLDLSRFVGSHKVNMIGICGMSGIGKTTLAKAIYNSMHTHFDASCFCDDVQGVEKQQGLTQVQMQMIGKILKTEDLKISNAGEGSMAIKQTMACKTILLVLDDVNNVEQLDALAGSPDWFFPGSLIIFISKDKQLLRSHKVDGIYEMESLDDYKALELFSLYASGKRHLTEDFKDLASHVVMHLQGHPLALKVIGRSLYEKSVHFWKSELERLQTYPNSDILQKLQPSFNGLSSDQKIMFLDIACAFIGENKDFAASVLDSSNCSANAIIEVLADKFLIKVSAYNTRLTMHELIQSMAKEIIREEFDMPGNQSRLWISLEFHDSLSENKKNCQNIPIDGQALTRMKNLRILKICFPKVEGRWQPFAVNFSGRLDALSNKLRLLYWHGLPLKFLPSYFYPENIVTIDLSYSHIKHLWTTPKCFRRLKFMKLRYCIYLTSTPDFTHIANLEELILEGCKNLVKVHPSIGMLKKLRVLNMRDCTCLKSFPSNVEMDFLQILILSGCLKLGKLPEDLGRIKSLTELHVDRTAIRELPSFVSSLINLESLSFGGQGRIQPRWWTSITGPFGLLTKQQHPPRSVSLVGFHMLKSLNFSYCKLEQVPESIGGLSCLEDLYLKGNNFTSLPGSLSQLSHLQTLNVYGCKKLKVLPKFPHSLEYFLAHDCTSLCSITGSSKDPIMINTTSILTNCPKLFTNLAIDSRGYGTCVVLKRKRAFSTFKGYTVNNFDGALLGVWLSFYNETPIRINESYMIWLHYTTATWKDWKEAKNFVTFCFKEDEDIEVRSLVQDLFVMKISHFYLTQSYKRHIRARHKALSMFNSYTTGGGVTLTVRLRRLSSSVVV</sequence>